<evidence type="ECO:0000313" key="1">
    <source>
        <dbReference type="EMBL" id="KAK7302130.1"/>
    </source>
</evidence>
<accession>A0AAN9JMS7</accession>
<proteinExistence type="predicted"/>
<organism evidence="1 2">
    <name type="scientific">Clitoria ternatea</name>
    <name type="common">Butterfly pea</name>
    <dbReference type="NCBI Taxonomy" id="43366"/>
    <lineage>
        <taxon>Eukaryota</taxon>
        <taxon>Viridiplantae</taxon>
        <taxon>Streptophyta</taxon>
        <taxon>Embryophyta</taxon>
        <taxon>Tracheophyta</taxon>
        <taxon>Spermatophyta</taxon>
        <taxon>Magnoliopsida</taxon>
        <taxon>eudicotyledons</taxon>
        <taxon>Gunneridae</taxon>
        <taxon>Pentapetalae</taxon>
        <taxon>rosids</taxon>
        <taxon>fabids</taxon>
        <taxon>Fabales</taxon>
        <taxon>Fabaceae</taxon>
        <taxon>Papilionoideae</taxon>
        <taxon>50 kb inversion clade</taxon>
        <taxon>NPAAA clade</taxon>
        <taxon>indigoferoid/millettioid clade</taxon>
        <taxon>Phaseoleae</taxon>
        <taxon>Clitoria</taxon>
    </lineage>
</organism>
<name>A0AAN9JMS7_CLITE</name>
<protein>
    <submittedName>
        <fullName evidence="1">Uncharacterized protein</fullName>
    </submittedName>
</protein>
<comment type="caution">
    <text evidence="1">The sequence shown here is derived from an EMBL/GenBank/DDBJ whole genome shotgun (WGS) entry which is preliminary data.</text>
</comment>
<dbReference type="Proteomes" id="UP001359559">
    <property type="component" value="Unassembled WGS sequence"/>
</dbReference>
<keyword evidence="2" id="KW-1185">Reference proteome</keyword>
<dbReference type="AlphaFoldDB" id="A0AAN9JMS7"/>
<evidence type="ECO:0000313" key="2">
    <source>
        <dbReference type="Proteomes" id="UP001359559"/>
    </source>
</evidence>
<reference evidence="1 2" key="1">
    <citation type="submission" date="2024-01" db="EMBL/GenBank/DDBJ databases">
        <title>The genomes of 5 underutilized Papilionoideae crops provide insights into root nodulation and disease resistance.</title>
        <authorList>
            <person name="Yuan L."/>
        </authorList>
    </citation>
    <scope>NUCLEOTIDE SEQUENCE [LARGE SCALE GENOMIC DNA]</scope>
    <source>
        <strain evidence="1">LY-2023</strain>
        <tissue evidence="1">Leaf</tissue>
    </source>
</reference>
<sequence length="100" mass="11413">MGAKAVLVAVAMAESRALEQRRLKSLTRAISVSECNKGFYKAETRQRDIQEMVISPKKQRHKFMSQYHDTEYIIHYNQAVLYLPIQVARAPGFEDSAISP</sequence>
<dbReference type="EMBL" id="JAYKXN010000003">
    <property type="protein sequence ID" value="KAK7302130.1"/>
    <property type="molecule type" value="Genomic_DNA"/>
</dbReference>
<gene>
    <name evidence="1" type="ORF">RJT34_13010</name>
</gene>